<gene>
    <name evidence="1" type="ORF">Prudu_019503</name>
</gene>
<dbReference type="AlphaFoldDB" id="A0A4Y1RT38"/>
<protein>
    <submittedName>
        <fullName evidence="1">Uncharacterized protein</fullName>
    </submittedName>
</protein>
<sequence>ARRKESVDTEWARIGVVTKKFGQKSLSGITVNISKFHLYKPDSARNGPPTSRRCWRRLRAPMATTGGVGTAIESPTFPTDINPGAALSWPENRVFRRRFVRSYRTSSLKFFLVSPPNRSSKASEVQPISMRKLQRVVEVHRIHHRATLNLHASKSGEILGLVKIQGRLCQIFGRSLREF</sequence>
<organism evidence="1">
    <name type="scientific">Prunus dulcis</name>
    <name type="common">Almond</name>
    <name type="synonym">Amygdalus dulcis</name>
    <dbReference type="NCBI Taxonomy" id="3755"/>
    <lineage>
        <taxon>Eukaryota</taxon>
        <taxon>Viridiplantae</taxon>
        <taxon>Streptophyta</taxon>
        <taxon>Embryophyta</taxon>
        <taxon>Tracheophyta</taxon>
        <taxon>Spermatophyta</taxon>
        <taxon>Magnoliopsida</taxon>
        <taxon>eudicotyledons</taxon>
        <taxon>Gunneridae</taxon>
        <taxon>Pentapetalae</taxon>
        <taxon>rosids</taxon>
        <taxon>fabids</taxon>
        <taxon>Rosales</taxon>
        <taxon>Rosaceae</taxon>
        <taxon>Amygdaloideae</taxon>
        <taxon>Amygdaleae</taxon>
        <taxon>Prunus</taxon>
    </lineage>
</organism>
<accession>A0A4Y1RT38</accession>
<proteinExistence type="predicted"/>
<reference evidence="1" key="1">
    <citation type="journal article" date="2019" name="Science">
        <title>Mutation of a bHLH transcription factor allowed almond domestication.</title>
        <authorList>
            <person name="Sanchez-Perez R."/>
            <person name="Pavan S."/>
            <person name="Mazzeo R."/>
            <person name="Moldovan C."/>
            <person name="Aiese Cigliano R."/>
            <person name="Del Cueto J."/>
            <person name="Ricciardi F."/>
            <person name="Lotti C."/>
            <person name="Ricciardi L."/>
            <person name="Dicenta F."/>
            <person name="Lopez-Marques R.L."/>
            <person name="Lindberg Moller B."/>
        </authorList>
    </citation>
    <scope>NUCLEOTIDE SEQUENCE</scope>
</reference>
<feature type="non-terminal residue" evidence="1">
    <location>
        <position position="1"/>
    </location>
</feature>
<name>A0A4Y1RT38_PRUDU</name>
<dbReference type="EMBL" id="AP019303">
    <property type="protein sequence ID" value="BBH07534.1"/>
    <property type="molecule type" value="Genomic_DNA"/>
</dbReference>
<evidence type="ECO:0000313" key="1">
    <source>
        <dbReference type="EMBL" id="BBH07534.1"/>
    </source>
</evidence>